<feature type="signal peptide" evidence="2">
    <location>
        <begin position="1"/>
        <end position="29"/>
    </location>
</feature>
<evidence type="ECO:0000256" key="2">
    <source>
        <dbReference type="SAM" id="SignalP"/>
    </source>
</evidence>
<sequence length="1009" mass="105657">MGRRRPATAARAIVGAVLALASVAVPARGAFSVMPSTGTGTTVTYAGTAAFRERVVDACGTCGGDGAACQGCDGLTNSGKVFDACGACGTACDKSDTSITCTFNATCEDCASVTGGAATTDACGNCKAPTDATFSREGVPDHHLGGCVGCDGVANSGAVMDVCGVCGGNGCSGTDPSLWSWCCDCAGVAFGTSTQDLCCECIDSASYYPNGVKPAEHTQIENLWTQGQEAFAAAAATMTTFRALVEPRHKAAAQTLYEQAEQAFKDAWALVATQAAVPGTTMCYPELTALPQVTNNRDACGVCKGQLSSCLGCATSATPLPVGPLEGLYPDDCDVCGGSTEVDVCGICGGSSNGLDCVGCDSIVASGKVQDACYDSDDTRMYSIDAVSGAKTLLVQVGEVGSGCSDPDAFITACAAGGGGCCGCDGVPNSGKTLDACGSCLAADATDRKTNANACEEIFLVKLPSGVVIGPFTKEQIRGGSLTYTESSTNTETIYTIEPDSQIANAAVIDVTESVEYGYTSVAQEYLDSWQSIFVSGRADVINSTSVPNTVNTVVVTGSRVTNTSEYQALQVKPEFVGVIYPFCTGATYRAGHRLHGKKTGSNYLGIITTSASMPEDWTEAQSRLDRDWNPYSERVLDYVAEWADQRCTCVADWRTEPEPVPPTCERVWLQASEEKKSSKMERSWASGSWRVTGGWWTQDFGQKTTTTQNAARGPRRIDSFGTLRTRLSRTASQETDELGACDYKALRVIDPVRNASGAVWYPQQQQVAQGFNVTFKFMITQPTVTCDYAESVSGAFVQSLHTKLYEKCTTSGGDGFAFVIRDDSASAPGATDIGFDGPGLGYGGITNSIAFEFDTVFTAAYNEPRESHVAIHTRGKSPNTAHSAASLATVALDGSVPTTSITDGQIHEVFITYKPNITSEEMFFAIESGEITGLSTALSAHTADSLGVVSVYLDDMSSPLMSVPFNIESILRDSATSGSAWVGFTAATGDLWQAVDILEWNMTSVSVS</sequence>
<accession>A0A7R9XRW1</accession>
<proteinExistence type="predicted"/>
<dbReference type="PANTHER" id="PTHR12223:SF19">
    <property type="entry name" value="LEGUME LECTIN DOMAIN-CONTAINING PROTEIN"/>
    <property type="match status" value="1"/>
</dbReference>
<keyword evidence="2" id="KW-0732">Signal</keyword>
<dbReference type="EMBL" id="HBDX01006782">
    <property type="protein sequence ID" value="CAD8225078.1"/>
    <property type="molecule type" value="Transcribed_RNA"/>
</dbReference>
<name>A0A7R9XRW1_9CHLO</name>
<dbReference type="PANTHER" id="PTHR12223">
    <property type="entry name" value="VESICULAR MANNOSE-BINDING LECTIN"/>
    <property type="match status" value="1"/>
</dbReference>
<gene>
    <name evidence="4" type="ORF">OLUC0939_LOCUS5818</name>
</gene>
<dbReference type="InterPro" id="IPR013320">
    <property type="entry name" value="ConA-like_dom_sf"/>
</dbReference>
<feature type="domain" description="Legume lectin" evidence="3">
    <location>
        <begin position="790"/>
        <end position="1006"/>
    </location>
</feature>
<dbReference type="SUPFAM" id="SSF49899">
    <property type="entry name" value="Concanavalin A-like lectins/glucanases"/>
    <property type="match status" value="1"/>
</dbReference>
<dbReference type="InterPro" id="IPR051136">
    <property type="entry name" value="Intracellular_Lectin-GPT"/>
</dbReference>
<dbReference type="InterPro" id="IPR056573">
    <property type="entry name" value="Lectin_L-type_dom"/>
</dbReference>
<dbReference type="AlphaFoldDB" id="A0A7R9XRW1"/>
<evidence type="ECO:0000313" key="4">
    <source>
        <dbReference type="EMBL" id="CAD8225078.1"/>
    </source>
</evidence>
<evidence type="ECO:0000256" key="1">
    <source>
        <dbReference type="ARBA" id="ARBA00022734"/>
    </source>
</evidence>
<dbReference type="GO" id="GO:0030246">
    <property type="term" value="F:carbohydrate binding"/>
    <property type="evidence" value="ECO:0007669"/>
    <property type="project" value="UniProtKB-KW"/>
</dbReference>
<dbReference type="Pfam" id="PF00139">
    <property type="entry name" value="Lectin_legB"/>
    <property type="match status" value="1"/>
</dbReference>
<evidence type="ECO:0000259" key="3">
    <source>
        <dbReference type="Pfam" id="PF00139"/>
    </source>
</evidence>
<dbReference type="CDD" id="cd01951">
    <property type="entry name" value="lectin_L-type"/>
    <property type="match status" value="1"/>
</dbReference>
<keyword evidence="1" id="KW-0430">Lectin</keyword>
<reference evidence="4" key="1">
    <citation type="submission" date="2021-01" db="EMBL/GenBank/DDBJ databases">
        <authorList>
            <person name="Corre E."/>
            <person name="Pelletier E."/>
            <person name="Niang G."/>
            <person name="Scheremetjew M."/>
            <person name="Finn R."/>
            <person name="Kale V."/>
            <person name="Holt S."/>
            <person name="Cochrane G."/>
            <person name="Meng A."/>
            <person name="Brown T."/>
            <person name="Cohen L."/>
        </authorList>
    </citation>
    <scope>NUCLEOTIDE SEQUENCE</scope>
    <source>
        <strain evidence="4">Clade-A-BCC118000</strain>
    </source>
</reference>
<organism evidence="4">
    <name type="scientific">Ostreococcus sp. 'lucimarinus'</name>
    <dbReference type="NCBI Taxonomy" id="242159"/>
    <lineage>
        <taxon>Eukaryota</taxon>
        <taxon>Viridiplantae</taxon>
        <taxon>Chlorophyta</taxon>
        <taxon>Mamiellophyceae</taxon>
        <taxon>Mamiellales</taxon>
        <taxon>Bathycoccaceae</taxon>
        <taxon>Ostreococcus</taxon>
    </lineage>
</organism>
<dbReference type="InterPro" id="IPR001220">
    <property type="entry name" value="Legume_lectin_dom"/>
</dbReference>
<feature type="chain" id="PRO_5030504010" description="Legume lectin domain-containing protein" evidence="2">
    <location>
        <begin position="30"/>
        <end position="1009"/>
    </location>
</feature>
<protein>
    <recommendedName>
        <fullName evidence="3">Legume lectin domain-containing protein</fullName>
    </recommendedName>
</protein>
<dbReference type="Gene3D" id="2.60.120.200">
    <property type="match status" value="1"/>
</dbReference>